<dbReference type="Proteomes" id="UP000280434">
    <property type="component" value="Unassembled WGS sequence"/>
</dbReference>
<sequence length="119" mass="12290">MSFWCRLLFVVLLTLGFAAQSFAVAPTDCESLHHAATQVATHGPMADERVAADHHRHATSHAHACSSCASCCVGGPLPSTPVVDAPAPGARVAKPLIRSAASASFLTGGIERPPRPALV</sequence>
<protein>
    <recommendedName>
        <fullName evidence="4">DUF2946 domain-containing protein</fullName>
    </recommendedName>
</protein>
<evidence type="ECO:0000256" key="1">
    <source>
        <dbReference type="SAM" id="SignalP"/>
    </source>
</evidence>
<dbReference type="OrthoDB" id="9034683at2"/>
<proteinExistence type="predicted"/>
<dbReference type="RefSeq" id="WP_121281622.1">
    <property type="nucleotide sequence ID" value="NZ_RBZV01000018.1"/>
</dbReference>
<organism evidence="2 3">
    <name type="scientific">Trinickia fusca</name>
    <dbReference type="NCBI Taxonomy" id="2419777"/>
    <lineage>
        <taxon>Bacteria</taxon>
        <taxon>Pseudomonadati</taxon>
        <taxon>Pseudomonadota</taxon>
        <taxon>Betaproteobacteria</taxon>
        <taxon>Burkholderiales</taxon>
        <taxon>Burkholderiaceae</taxon>
        <taxon>Trinickia</taxon>
    </lineage>
</organism>
<keyword evidence="1" id="KW-0732">Signal</keyword>
<dbReference type="AlphaFoldDB" id="A0A494WYF3"/>
<keyword evidence="3" id="KW-1185">Reference proteome</keyword>
<dbReference type="EMBL" id="RBZV01000018">
    <property type="protein sequence ID" value="RKP43568.1"/>
    <property type="molecule type" value="Genomic_DNA"/>
</dbReference>
<feature type="signal peptide" evidence="1">
    <location>
        <begin position="1"/>
        <end position="23"/>
    </location>
</feature>
<reference evidence="2 3" key="1">
    <citation type="submission" date="2018-10" db="EMBL/GenBank/DDBJ databases">
        <title>Paraburkholderia sp. 7MK8-2, isolated from soil.</title>
        <authorList>
            <person name="Gao Z.-H."/>
            <person name="Qiu L.-H."/>
        </authorList>
    </citation>
    <scope>NUCLEOTIDE SEQUENCE [LARGE SCALE GENOMIC DNA]</scope>
    <source>
        <strain evidence="2 3">7MK8-2</strain>
    </source>
</reference>
<evidence type="ECO:0008006" key="4">
    <source>
        <dbReference type="Google" id="ProtNLM"/>
    </source>
</evidence>
<name>A0A494WYF3_9BURK</name>
<evidence type="ECO:0000313" key="2">
    <source>
        <dbReference type="EMBL" id="RKP43568.1"/>
    </source>
</evidence>
<accession>A0A494WYF3</accession>
<evidence type="ECO:0000313" key="3">
    <source>
        <dbReference type="Proteomes" id="UP000280434"/>
    </source>
</evidence>
<comment type="caution">
    <text evidence="2">The sequence shown here is derived from an EMBL/GenBank/DDBJ whole genome shotgun (WGS) entry which is preliminary data.</text>
</comment>
<gene>
    <name evidence="2" type="ORF">D7S89_25325</name>
</gene>
<feature type="chain" id="PRO_5019858430" description="DUF2946 domain-containing protein" evidence="1">
    <location>
        <begin position="24"/>
        <end position="119"/>
    </location>
</feature>